<keyword evidence="2" id="KW-0808">Transferase</keyword>
<dbReference type="PANTHER" id="PTHR30231:SF41">
    <property type="entry name" value="DNA POLYMERASE III SUBUNIT EPSILON"/>
    <property type="match status" value="1"/>
</dbReference>
<keyword evidence="3" id="KW-1185">Reference proteome</keyword>
<keyword evidence="2" id="KW-0548">Nucleotidyltransferase</keyword>
<dbReference type="PANTHER" id="PTHR30231">
    <property type="entry name" value="DNA POLYMERASE III SUBUNIT EPSILON"/>
    <property type="match status" value="1"/>
</dbReference>
<dbReference type="GO" id="GO:0003676">
    <property type="term" value="F:nucleic acid binding"/>
    <property type="evidence" value="ECO:0007669"/>
    <property type="project" value="InterPro"/>
</dbReference>
<dbReference type="Pfam" id="PF00929">
    <property type="entry name" value="RNase_T"/>
    <property type="match status" value="1"/>
</dbReference>
<dbReference type="EC" id="2.7.7.7" evidence="2"/>
<evidence type="ECO:0000259" key="1">
    <source>
        <dbReference type="SMART" id="SM00479"/>
    </source>
</evidence>
<dbReference type="GO" id="GO:0003887">
    <property type="term" value="F:DNA-directed DNA polymerase activity"/>
    <property type="evidence" value="ECO:0007669"/>
    <property type="project" value="UniProtKB-EC"/>
</dbReference>
<name>A0A7W8GF19_9DEIO</name>
<gene>
    <name evidence="2" type="ORF">HNQ09_001884</name>
</gene>
<evidence type="ECO:0000313" key="2">
    <source>
        <dbReference type="EMBL" id="MBB5234446.1"/>
    </source>
</evidence>
<comment type="caution">
    <text evidence="2">The sequence shown here is derived from an EMBL/GenBank/DDBJ whole genome shotgun (WGS) entry which is preliminary data.</text>
</comment>
<protein>
    <submittedName>
        <fullName evidence="2">DNA polymerase-3 subunit epsilon</fullName>
        <ecNumber evidence="2">2.7.7.7</ecNumber>
    </submittedName>
</protein>
<dbReference type="GO" id="GO:0008408">
    <property type="term" value="F:3'-5' exonuclease activity"/>
    <property type="evidence" value="ECO:0007669"/>
    <property type="project" value="TreeGrafter"/>
</dbReference>
<accession>A0A7W8GF19</accession>
<dbReference type="RefSeq" id="WP_184028271.1">
    <property type="nucleotide sequence ID" value="NZ_JACHFN010000006.1"/>
</dbReference>
<dbReference type="SMART" id="SM00479">
    <property type="entry name" value="EXOIII"/>
    <property type="match status" value="1"/>
</dbReference>
<sequence length="216" mass="23956">MPETMTSHPLDTFLDWATDPQLAVLDTETTGLQGEVIELALVDAWGRTLFDERIRPSCPVEPGAQAVHGISDADVQDCPSIAEFWPRLRDLLTSHHVVIYNKAFDLPRLVQSLDAAMPGWHTAPEGGPSTDLKAFWALSDRARCVMLAYAPVHGQRGSWDSWRWARLRDACVRRGVREDDLPGAHNALGDCLRTLRLIQATAALTPADVPWLEGEE</sequence>
<dbReference type="CDD" id="cd06127">
    <property type="entry name" value="DEDDh"/>
    <property type="match status" value="1"/>
</dbReference>
<dbReference type="Gene3D" id="3.30.420.10">
    <property type="entry name" value="Ribonuclease H-like superfamily/Ribonuclease H"/>
    <property type="match status" value="1"/>
</dbReference>
<dbReference type="Proteomes" id="UP000525389">
    <property type="component" value="Unassembled WGS sequence"/>
</dbReference>
<dbReference type="InterPro" id="IPR013520">
    <property type="entry name" value="Ribonucl_H"/>
</dbReference>
<proteinExistence type="predicted"/>
<dbReference type="EMBL" id="JACHFN010000006">
    <property type="protein sequence ID" value="MBB5234446.1"/>
    <property type="molecule type" value="Genomic_DNA"/>
</dbReference>
<dbReference type="InterPro" id="IPR036397">
    <property type="entry name" value="RNaseH_sf"/>
</dbReference>
<evidence type="ECO:0000313" key="3">
    <source>
        <dbReference type="Proteomes" id="UP000525389"/>
    </source>
</evidence>
<dbReference type="AlphaFoldDB" id="A0A7W8GF19"/>
<feature type="domain" description="Exonuclease" evidence="1">
    <location>
        <begin position="21"/>
        <end position="207"/>
    </location>
</feature>
<reference evidence="2 3" key="1">
    <citation type="submission" date="2020-08" db="EMBL/GenBank/DDBJ databases">
        <title>Genomic Encyclopedia of Type Strains, Phase IV (KMG-IV): sequencing the most valuable type-strain genomes for metagenomic binning, comparative biology and taxonomic classification.</title>
        <authorList>
            <person name="Goeker M."/>
        </authorList>
    </citation>
    <scope>NUCLEOTIDE SEQUENCE [LARGE SCALE GENOMIC DNA]</scope>
    <source>
        <strain evidence="2 3">DSM 101791</strain>
    </source>
</reference>
<dbReference type="SUPFAM" id="SSF53098">
    <property type="entry name" value="Ribonuclease H-like"/>
    <property type="match status" value="1"/>
</dbReference>
<dbReference type="GO" id="GO:0045004">
    <property type="term" value="P:DNA replication proofreading"/>
    <property type="evidence" value="ECO:0007669"/>
    <property type="project" value="TreeGrafter"/>
</dbReference>
<organism evidence="2 3">
    <name type="scientific">Deinococcus budaensis</name>
    <dbReference type="NCBI Taxonomy" id="1665626"/>
    <lineage>
        <taxon>Bacteria</taxon>
        <taxon>Thermotogati</taxon>
        <taxon>Deinococcota</taxon>
        <taxon>Deinococci</taxon>
        <taxon>Deinococcales</taxon>
        <taxon>Deinococcaceae</taxon>
        <taxon>Deinococcus</taxon>
    </lineage>
</organism>
<dbReference type="InterPro" id="IPR012337">
    <property type="entry name" value="RNaseH-like_sf"/>
</dbReference>
<dbReference type="GO" id="GO:0005829">
    <property type="term" value="C:cytosol"/>
    <property type="evidence" value="ECO:0007669"/>
    <property type="project" value="TreeGrafter"/>
</dbReference>